<evidence type="ECO:0000313" key="3">
    <source>
        <dbReference type="Proteomes" id="UP000095008"/>
    </source>
</evidence>
<dbReference type="EMBL" id="LWRY01000053">
    <property type="protein sequence ID" value="OCX74006.1"/>
    <property type="molecule type" value="Genomic_DNA"/>
</dbReference>
<dbReference type="RefSeq" id="WP_065973842.1">
    <property type="nucleotide sequence ID" value="NZ_JABBDW010000068.1"/>
</dbReference>
<organism evidence="2 3">
    <name type="scientific">Acidithiobacillus thiooxidans</name>
    <name type="common">Thiobacillus thiooxidans</name>
    <dbReference type="NCBI Taxonomy" id="930"/>
    <lineage>
        <taxon>Bacteria</taxon>
        <taxon>Pseudomonadati</taxon>
        <taxon>Pseudomonadota</taxon>
        <taxon>Acidithiobacillia</taxon>
        <taxon>Acidithiobacillales</taxon>
        <taxon>Acidithiobacillaceae</taxon>
        <taxon>Acidithiobacillus</taxon>
    </lineage>
</organism>
<dbReference type="AlphaFoldDB" id="A0A1C2JEF3"/>
<comment type="caution">
    <text evidence="2">The sequence shown here is derived from an EMBL/GenBank/DDBJ whole genome shotgun (WGS) entry which is preliminary data.</text>
</comment>
<reference evidence="2" key="1">
    <citation type="journal article" date="2016" name="Int. J. Mol. Sci.">
        <title>Comparative genomics of the extreme acidophile Acidithiobacillus thiooxidans reveals intraspecific divergence and niche adaptation.</title>
        <authorList>
            <person name="Zhang X."/>
            <person name="Feng X."/>
            <person name="Tao J."/>
            <person name="Ma L."/>
            <person name="Xiao Y."/>
            <person name="Liang Y."/>
            <person name="Liu X."/>
            <person name="Yin H."/>
        </authorList>
    </citation>
    <scope>NUCLEOTIDE SEQUENCE [LARGE SCALE GENOMIC DNA]</scope>
    <source>
        <strain evidence="2">DXS-W</strain>
    </source>
</reference>
<sequence>MDDKNPAVRDFKTLVAEYVNNYGMSVGELRRQRPDVHNEFMSSVEVIIRKILHHEYPSSDSNSTSQDGQDGESAPLDGPAA</sequence>
<protein>
    <submittedName>
        <fullName evidence="2">Uncharacterized protein</fullName>
    </submittedName>
</protein>
<proteinExistence type="predicted"/>
<dbReference type="Proteomes" id="UP000095008">
    <property type="component" value="Unassembled WGS sequence"/>
</dbReference>
<feature type="compositionally biased region" description="Polar residues" evidence="1">
    <location>
        <begin position="58"/>
        <end position="68"/>
    </location>
</feature>
<accession>A0A1C2JEF3</accession>
<evidence type="ECO:0000256" key="1">
    <source>
        <dbReference type="SAM" id="MobiDB-lite"/>
    </source>
</evidence>
<feature type="region of interest" description="Disordered" evidence="1">
    <location>
        <begin position="56"/>
        <end position="81"/>
    </location>
</feature>
<gene>
    <name evidence="2" type="ORF">A6M23_07105</name>
</gene>
<evidence type="ECO:0000313" key="2">
    <source>
        <dbReference type="EMBL" id="OCX74006.1"/>
    </source>
</evidence>
<keyword evidence="3" id="KW-1185">Reference proteome</keyword>
<name>A0A1C2JEF3_ACITH</name>